<reference evidence="6 7" key="1">
    <citation type="submission" date="2024-09" db="EMBL/GenBank/DDBJ databases">
        <authorList>
            <person name="Sun Q."/>
            <person name="Mori K."/>
        </authorList>
    </citation>
    <scope>NUCLEOTIDE SEQUENCE [LARGE SCALE GENOMIC DNA]</scope>
    <source>
        <strain evidence="6 7">JCM 3331</strain>
    </source>
</reference>
<evidence type="ECO:0000256" key="1">
    <source>
        <dbReference type="ARBA" id="ARBA00023015"/>
    </source>
</evidence>
<dbReference type="PROSITE" id="PS50949">
    <property type="entry name" value="HTH_GNTR"/>
    <property type="match status" value="1"/>
</dbReference>
<dbReference type="CDD" id="cd07377">
    <property type="entry name" value="WHTH_GntR"/>
    <property type="match status" value="1"/>
</dbReference>
<dbReference type="PANTHER" id="PTHR43537:SF45">
    <property type="entry name" value="GNTR FAMILY REGULATORY PROTEIN"/>
    <property type="match status" value="1"/>
</dbReference>
<dbReference type="RefSeq" id="WP_345516251.1">
    <property type="nucleotide sequence ID" value="NZ_BAAAXD010000036.1"/>
</dbReference>
<dbReference type="Proteomes" id="UP001589710">
    <property type="component" value="Unassembled WGS sequence"/>
</dbReference>
<dbReference type="Gene3D" id="1.10.10.10">
    <property type="entry name" value="Winged helix-like DNA-binding domain superfamily/Winged helix DNA-binding domain"/>
    <property type="match status" value="1"/>
</dbReference>
<evidence type="ECO:0000313" key="7">
    <source>
        <dbReference type="Proteomes" id="UP001589710"/>
    </source>
</evidence>
<name>A0ABV5RKF0_9ACTN</name>
<evidence type="ECO:0000259" key="5">
    <source>
        <dbReference type="PROSITE" id="PS50949"/>
    </source>
</evidence>
<evidence type="ECO:0000256" key="3">
    <source>
        <dbReference type="ARBA" id="ARBA00023163"/>
    </source>
</evidence>
<organism evidence="6 7">
    <name type="scientific">Streptomyces yanii</name>
    <dbReference type="NCBI Taxonomy" id="78510"/>
    <lineage>
        <taxon>Bacteria</taxon>
        <taxon>Bacillati</taxon>
        <taxon>Actinomycetota</taxon>
        <taxon>Actinomycetes</taxon>
        <taxon>Kitasatosporales</taxon>
        <taxon>Streptomycetaceae</taxon>
        <taxon>Streptomyces</taxon>
    </lineage>
</organism>
<sequence>MAGSEGFEPESDRVTRQLRDDILDGVRRPGSKLVERELAAELGVSRLPIRDALKALVTEGLVTPRPRTWAVVREFSPTDVSDLGEVRSALETLTFRLAAQRRTRAGLEKLRADLDAELEAARRGDAVQARRAAADFHQTVTSLAANELLSELERTLRSRMRWLLSRHDDLLGMAREHENLYDAIVARDVPRVEELVLKHLEMGRSAAVAHLRSSKE</sequence>
<proteinExistence type="predicted"/>
<dbReference type="InterPro" id="IPR008920">
    <property type="entry name" value="TF_FadR/GntR_C"/>
</dbReference>
<dbReference type="Gene3D" id="1.20.120.530">
    <property type="entry name" value="GntR ligand-binding domain-like"/>
    <property type="match status" value="1"/>
</dbReference>
<evidence type="ECO:0000256" key="4">
    <source>
        <dbReference type="SAM" id="Coils"/>
    </source>
</evidence>
<dbReference type="SUPFAM" id="SSF46785">
    <property type="entry name" value="Winged helix' DNA-binding domain"/>
    <property type="match status" value="1"/>
</dbReference>
<dbReference type="SMART" id="SM00895">
    <property type="entry name" value="FCD"/>
    <property type="match status" value="1"/>
</dbReference>
<dbReference type="InterPro" id="IPR011711">
    <property type="entry name" value="GntR_C"/>
</dbReference>
<dbReference type="InterPro" id="IPR000524">
    <property type="entry name" value="Tscrpt_reg_HTH_GntR"/>
</dbReference>
<feature type="coiled-coil region" evidence="4">
    <location>
        <begin position="97"/>
        <end position="124"/>
    </location>
</feature>
<keyword evidence="1" id="KW-0805">Transcription regulation</keyword>
<dbReference type="PRINTS" id="PR00035">
    <property type="entry name" value="HTHGNTR"/>
</dbReference>
<evidence type="ECO:0000313" key="6">
    <source>
        <dbReference type="EMBL" id="MFB9578344.1"/>
    </source>
</evidence>
<protein>
    <submittedName>
        <fullName evidence="6">GntR family transcriptional regulator</fullName>
    </submittedName>
</protein>
<keyword evidence="3" id="KW-0804">Transcription</keyword>
<dbReference type="Pfam" id="PF00392">
    <property type="entry name" value="GntR"/>
    <property type="match status" value="1"/>
</dbReference>
<dbReference type="Pfam" id="PF07729">
    <property type="entry name" value="FCD"/>
    <property type="match status" value="1"/>
</dbReference>
<keyword evidence="2" id="KW-0238">DNA-binding</keyword>
<dbReference type="InterPro" id="IPR036388">
    <property type="entry name" value="WH-like_DNA-bd_sf"/>
</dbReference>
<feature type="domain" description="HTH gntR-type" evidence="5">
    <location>
        <begin position="8"/>
        <end position="75"/>
    </location>
</feature>
<dbReference type="EMBL" id="JBHMCG010000175">
    <property type="protein sequence ID" value="MFB9578344.1"/>
    <property type="molecule type" value="Genomic_DNA"/>
</dbReference>
<accession>A0ABV5RKF0</accession>
<keyword evidence="4" id="KW-0175">Coiled coil</keyword>
<gene>
    <name evidence="6" type="ORF">ACFFTL_40295</name>
</gene>
<dbReference type="SMART" id="SM00345">
    <property type="entry name" value="HTH_GNTR"/>
    <property type="match status" value="1"/>
</dbReference>
<dbReference type="SUPFAM" id="SSF48008">
    <property type="entry name" value="GntR ligand-binding domain-like"/>
    <property type="match status" value="1"/>
</dbReference>
<comment type="caution">
    <text evidence="6">The sequence shown here is derived from an EMBL/GenBank/DDBJ whole genome shotgun (WGS) entry which is preliminary data.</text>
</comment>
<dbReference type="InterPro" id="IPR036390">
    <property type="entry name" value="WH_DNA-bd_sf"/>
</dbReference>
<evidence type="ECO:0000256" key="2">
    <source>
        <dbReference type="ARBA" id="ARBA00023125"/>
    </source>
</evidence>
<dbReference type="PANTHER" id="PTHR43537">
    <property type="entry name" value="TRANSCRIPTIONAL REGULATOR, GNTR FAMILY"/>
    <property type="match status" value="1"/>
</dbReference>
<keyword evidence="7" id="KW-1185">Reference proteome</keyword>